<feature type="domain" description="Alanyl-transfer RNA synthetases family profile" evidence="15">
    <location>
        <begin position="1"/>
        <end position="595"/>
    </location>
</feature>
<dbReference type="AlphaFoldDB" id="A0A1N6WIN5"/>
<evidence type="ECO:0000256" key="7">
    <source>
        <dbReference type="ARBA" id="ARBA00022833"/>
    </source>
</evidence>
<keyword evidence="5 14" id="KW-0479">Metal-binding</keyword>
<dbReference type="OrthoDB" id="9803884at2"/>
<evidence type="ECO:0000256" key="4">
    <source>
        <dbReference type="ARBA" id="ARBA00022598"/>
    </source>
</evidence>
<dbReference type="EMBL" id="FTMS01000017">
    <property type="protein sequence ID" value="SIQ89846.1"/>
    <property type="molecule type" value="Genomic_DNA"/>
</dbReference>
<dbReference type="HAMAP" id="MF_00036_B">
    <property type="entry name" value="Ala_tRNA_synth_B"/>
    <property type="match status" value="1"/>
</dbReference>
<evidence type="ECO:0000313" key="17">
    <source>
        <dbReference type="Proteomes" id="UP000186400"/>
    </source>
</evidence>
<dbReference type="Gene3D" id="3.30.930.10">
    <property type="entry name" value="Bira Bifunctional Protein, Domain 2"/>
    <property type="match status" value="1"/>
</dbReference>
<dbReference type="EC" id="6.1.1.7" evidence="14"/>
<dbReference type="STRING" id="159291.SAMN05920897_11781"/>
<dbReference type="Gene3D" id="3.30.980.10">
    <property type="entry name" value="Threonyl-trna Synthetase, Chain A, domain 2"/>
    <property type="match status" value="1"/>
</dbReference>
<feature type="binding site" evidence="14">
    <location>
        <position position="564"/>
    </location>
    <ligand>
        <name>Zn(2+)</name>
        <dbReference type="ChEBI" id="CHEBI:29105"/>
    </ligand>
</feature>
<dbReference type="InterPro" id="IPR012947">
    <property type="entry name" value="tRNA_SAD"/>
</dbReference>
<dbReference type="PANTHER" id="PTHR11777:SF9">
    <property type="entry name" value="ALANINE--TRNA LIGASE, CYTOPLASMIC"/>
    <property type="match status" value="1"/>
</dbReference>
<dbReference type="InterPro" id="IPR018164">
    <property type="entry name" value="Ala-tRNA-synth_IIc_N"/>
</dbReference>
<accession>A0A1N6WIN5</accession>
<dbReference type="Pfam" id="PF07973">
    <property type="entry name" value="tRNA_SAD"/>
    <property type="match status" value="1"/>
</dbReference>
<feature type="binding site" evidence="14">
    <location>
        <position position="462"/>
    </location>
    <ligand>
        <name>Zn(2+)</name>
        <dbReference type="ChEBI" id="CHEBI:29105"/>
    </ligand>
</feature>
<dbReference type="GO" id="GO:0000049">
    <property type="term" value="F:tRNA binding"/>
    <property type="evidence" value="ECO:0007669"/>
    <property type="project" value="UniProtKB-KW"/>
</dbReference>
<evidence type="ECO:0000313" key="16">
    <source>
        <dbReference type="EMBL" id="SIQ89846.1"/>
    </source>
</evidence>
<keyword evidence="7 14" id="KW-0862">Zinc</keyword>
<dbReference type="Gene3D" id="3.30.54.20">
    <property type="match status" value="1"/>
</dbReference>
<dbReference type="NCBIfam" id="NF002436">
    <property type="entry name" value="PRK01584.1"/>
    <property type="match status" value="1"/>
</dbReference>
<dbReference type="GO" id="GO:0002161">
    <property type="term" value="F:aminoacyl-tRNA deacylase activity"/>
    <property type="evidence" value="ECO:0007669"/>
    <property type="project" value="TreeGrafter"/>
</dbReference>
<comment type="catalytic activity">
    <reaction evidence="13 14">
        <text>tRNA(Ala) + L-alanine + ATP = L-alanyl-tRNA(Ala) + AMP + diphosphate</text>
        <dbReference type="Rhea" id="RHEA:12540"/>
        <dbReference type="Rhea" id="RHEA-COMP:9657"/>
        <dbReference type="Rhea" id="RHEA-COMP:9923"/>
        <dbReference type="ChEBI" id="CHEBI:30616"/>
        <dbReference type="ChEBI" id="CHEBI:33019"/>
        <dbReference type="ChEBI" id="CHEBI:57972"/>
        <dbReference type="ChEBI" id="CHEBI:78442"/>
        <dbReference type="ChEBI" id="CHEBI:78497"/>
        <dbReference type="ChEBI" id="CHEBI:456215"/>
        <dbReference type="EC" id="6.1.1.7"/>
    </reaction>
</comment>
<feature type="binding site" evidence="14">
    <location>
        <position position="560"/>
    </location>
    <ligand>
        <name>Zn(2+)</name>
        <dbReference type="ChEBI" id="CHEBI:29105"/>
    </ligand>
</feature>
<dbReference type="InterPro" id="IPR045864">
    <property type="entry name" value="aa-tRNA-synth_II/BPL/LPL"/>
</dbReference>
<dbReference type="GO" id="GO:0004813">
    <property type="term" value="F:alanine-tRNA ligase activity"/>
    <property type="evidence" value="ECO:0007669"/>
    <property type="project" value="UniProtKB-UniRule"/>
</dbReference>
<comment type="similarity">
    <text evidence="2 14">Belongs to the class-II aminoacyl-tRNA synthetase family.</text>
</comment>
<gene>
    <name evidence="14" type="primary">alaS</name>
    <name evidence="16" type="ORF">SAMN05920897_11781</name>
</gene>
<evidence type="ECO:0000256" key="12">
    <source>
        <dbReference type="ARBA" id="ARBA00024779"/>
    </source>
</evidence>
<dbReference type="GO" id="GO:0006419">
    <property type="term" value="P:alanyl-tRNA aminoacylation"/>
    <property type="evidence" value="ECO:0007669"/>
    <property type="project" value="UniProtKB-UniRule"/>
</dbReference>
<keyword evidence="3 14" id="KW-0820">tRNA-binding</keyword>
<comment type="domain">
    <text evidence="14">Consists of three domains; the N-terminal catalytic domain, the editing domain and the C-terminal C-Ala domain. The editing domain removes incorrectly charged amino acids, while the C-Ala domain, along with tRNA(Ala), serves as a bridge to cooperatively bring together the editing and aminoacylation centers thus stimulating deacylation of misacylated tRNAs.</text>
</comment>
<dbReference type="InterPro" id="IPR050058">
    <property type="entry name" value="Ala-tRNA_ligase"/>
</dbReference>
<evidence type="ECO:0000256" key="8">
    <source>
        <dbReference type="ARBA" id="ARBA00022840"/>
    </source>
</evidence>
<comment type="function">
    <text evidence="12 14">Catalyzes the attachment of alanine to tRNA(Ala) in a two-step reaction: alanine is first activated by ATP to form Ala-AMP and then transferred to the acceptor end of tRNA(Ala). Also edits incorrectly charged Ser-tRNA(Ala) and Gly-tRNA(Ala) via its editing domain.</text>
</comment>
<feature type="binding site" evidence="14">
    <location>
        <position position="458"/>
    </location>
    <ligand>
        <name>Zn(2+)</name>
        <dbReference type="ChEBI" id="CHEBI:29105"/>
    </ligand>
</feature>
<dbReference type="GO" id="GO:0005737">
    <property type="term" value="C:cytoplasm"/>
    <property type="evidence" value="ECO:0007669"/>
    <property type="project" value="UniProtKB-SubCell"/>
</dbReference>
<dbReference type="CDD" id="cd00673">
    <property type="entry name" value="AlaRS_core"/>
    <property type="match status" value="1"/>
</dbReference>
<dbReference type="GO" id="GO:0005524">
    <property type="term" value="F:ATP binding"/>
    <property type="evidence" value="ECO:0007669"/>
    <property type="project" value="UniProtKB-UniRule"/>
</dbReference>
<keyword evidence="8 14" id="KW-0067">ATP-binding</keyword>
<name>A0A1N6WIN5_9SPIO</name>
<dbReference type="Pfam" id="PF01411">
    <property type="entry name" value="tRNA-synt_2c"/>
    <property type="match status" value="1"/>
</dbReference>
<reference evidence="16 17" key="1">
    <citation type="submission" date="2017-01" db="EMBL/GenBank/DDBJ databases">
        <authorList>
            <person name="Mah S.A."/>
            <person name="Swanson W.J."/>
            <person name="Moy G.W."/>
            <person name="Vacquier V.D."/>
        </authorList>
    </citation>
    <scope>NUCLEOTIDE SEQUENCE [LARGE SCALE GENOMIC DNA]</scope>
    <source>
        <strain evidence="16 17">ASpG1</strain>
    </source>
</reference>
<evidence type="ECO:0000256" key="13">
    <source>
        <dbReference type="ARBA" id="ARBA00048300"/>
    </source>
</evidence>
<dbReference type="SMART" id="SM00863">
    <property type="entry name" value="tRNA_SAD"/>
    <property type="match status" value="1"/>
</dbReference>
<keyword evidence="4 14" id="KW-0436">Ligase</keyword>
<dbReference type="PANTHER" id="PTHR11777">
    <property type="entry name" value="ALANYL-TRNA SYNTHETASE"/>
    <property type="match status" value="1"/>
</dbReference>
<dbReference type="InterPro" id="IPR018165">
    <property type="entry name" value="Ala-tRNA-synth_IIc_core"/>
</dbReference>
<evidence type="ECO:0000256" key="1">
    <source>
        <dbReference type="ARBA" id="ARBA00004496"/>
    </source>
</evidence>
<keyword evidence="17" id="KW-1185">Reference proteome</keyword>
<keyword evidence="14" id="KW-0963">Cytoplasm</keyword>
<evidence type="ECO:0000256" key="10">
    <source>
        <dbReference type="ARBA" id="ARBA00022917"/>
    </source>
</evidence>
<sequence length="595" mass="66896">MTAQELRRKYIDFFKARGHAEISGKSLIPENDPTVLFTTAGMHPLVPYLLGEPHPAGTRLVDVQKCIRTGDIDEVGDESHLTFFEMLGNWSLGDYFKEEAIRMSWEFLTSPEWLGIDPQRISVTVFGGDDDVPRDEESAAVWRDVGVPAERIHFLGRKDNWWGPAGQTGPCGPDSEMFIDTGIEGTPESRPGVSDGKYLEIWNDVFMQYNKQADGSFLPLERTCVDTGMGVERTIAILQGKRSVYDTEVFQPLLACLEGLTGHSYGAAEETDRSLRIIADHARTATFMMGDENPTVPSNLAQGYVLRRLIRRAMRHGRKLGLEGPFLADPVRKVIETYAGFYPLLEQNGETILQELRAEEDRFLKTLQNGEREFEKMIPNLMKGKKREIPGRLAFKLYDTYGFPLEITQELAAEHGFTVDCEGFEEAFVKHREKSKLDGNQTFKGGLADQSEYTTALHTATHLMHQALRDVLGDHVSQKGSNITPDRLRFDFAHPEKMTSDQIKAVEAIVNEKIAADLPVEVQTMTLQEARDAGALAFFGDRYDEKVKVYSIGDYSREVCGGPHVERTGNMGCFRIRKEQSSSQGVRRIKAVLEQ</sequence>
<comment type="subcellular location">
    <subcellularLocation>
        <location evidence="1 14">Cytoplasm</location>
    </subcellularLocation>
</comment>
<keyword evidence="11 14" id="KW-0030">Aminoacyl-tRNA synthetase</keyword>
<dbReference type="Proteomes" id="UP000186400">
    <property type="component" value="Unassembled WGS sequence"/>
</dbReference>
<evidence type="ECO:0000256" key="9">
    <source>
        <dbReference type="ARBA" id="ARBA00022884"/>
    </source>
</evidence>
<evidence type="ECO:0000256" key="14">
    <source>
        <dbReference type="HAMAP-Rule" id="MF_00036"/>
    </source>
</evidence>
<dbReference type="SUPFAM" id="SSF55681">
    <property type="entry name" value="Class II aaRS and biotin synthetases"/>
    <property type="match status" value="1"/>
</dbReference>
<keyword evidence="10 14" id="KW-0648">Protein biosynthesis</keyword>
<dbReference type="SUPFAM" id="SSF101353">
    <property type="entry name" value="Putative anticodon-binding domain of alanyl-tRNA synthetase (AlaRS)"/>
    <property type="match status" value="1"/>
</dbReference>
<proteinExistence type="inferred from homology"/>
<dbReference type="GO" id="GO:0008270">
    <property type="term" value="F:zinc ion binding"/>
    <property type="evidence" value="ECO:0007669"/>
    <property type="project" value="UniProtKB-UniRule"/>
</dbReference>
<evidence type="ECO:0000256" key="2">
    <source>
        <dbReference type="ARBA" id="ARBA00008226"/>
    </source>
</evidence>
<keyword evidence="6 14" id="KW-0547">Nucleotide-binding</keyword>
<dbReference type="PRINTS" id="PR00980">
    <property type="entry name" value="TRNASYNTHALA"/>
</dbReference>
<evidence type="ECO:0000256" key="11">
    <source>
        <dbReference type="ARBA" id="ARBA00023146"/>
    </source>
</evidence>
<dbReference type="PROSITE" id="PS50860">
    <property type="entry name" value="AA_TRNA_LIGASE_II_ALA"/>
    <property type="match status" value="1"/>
</dbReference>
<organism evidence="16 17">
    <name type="scientific">Alkalispirochaeta americana</name>
    <dbReference type="NCBI Taxonomy" id="159291"/>
    <lineage>
        <taxon>Bacteria</taxon>
        <taxon>Pseudomonadati</taxon>
        <taxon>Spirochaetota</taxon>
        <taxon>Spirochaetia</taxon>
        <taxon>Spirochaetales</taxon>
        <taxon>Spirochaetaceae</taxon>
        <taxon>Alkalispirochaeta</taxon>
    </lineage>
</organism>
<dbReference type="SUPFAM" id="SSF55186">
    <property type="entry name" value="ThrRS/AlaRS common domain"/>
    <property type="match status" value="1"/>
</dbReference>
<dbReference type="FunFam" id="3.30.980.10:FF:000004">
    <property type="entry name" value="Alanine--tRNA ligase, cytoplasmic"/>
    <property type="match status" value="1"/>
</dbReference>
<dbReference type="InterPro" id="IPR002318">
    <property type="entry name" value="Ala-tRNA-lgiase_IIc"/>
</dbReference>
<dbReference type="InterPro" id="IPR023033">
    <property type="entry name" value="Ala_tRNA_ligase_euk/bac"/>
</dbReference>
<protein>
    <recommendedName>
        <fullName evidence="14">Alanine--tRNA ligase</fullName>
        <ecNumber evidence="14">6.1.1.7</ecNumber>
    </recommendedName>
    <alternativeName>
        <fullName evidence="14">Alanyl-tRNA synthetase</fullName>
        <shortName evidence="14">AlaRS</shortName>
    </alternativeName>
</protein>
<evidence type="ECO:0000259" key="15">
    <source>
        <dbReference type="PROSITE" id="PS50860"/>
    </source>
</evidence>
<keyword evidence="9 14" id="KW-0694">RNA-binding</keyword>
<evidence type="ECO:0000256" key="3">
    <source>
        <dbReference type="ARBA" id="ARBA00022555"/>
    </source>
</evidence>
<dbReference type="RefSeq" id="WP_076489649.1">
    <property type="nucleotide sequence ID" value="NZ_FTMS01000017.1"/>
</dbReference>
<dbReference type="NCBIfam" id="TIGR00344">
    <property type="entry name" value="alaS"/>
    <property type="match status" value="1"/>
</dbReference>
<dbReference type="InterPro" id="IPR018163">
    <property type="entry name" value="Thr/Ala-tRNA-synth_IIc_edit"/>
</dbReference>
<evidence type="ECO:0000256" key="5">
    <source>
        <dbReference type="ARBA" id="ARBA00022723"/>
    </source>
</evidence>
<comment type="cofactor">
    <cofactor evidence="14">
        <name>Zn(2+)</name>
        <dbReference type="ChEBI" id="CHEBI:29105"/>
    </cofactor>
    <text evidence="14">Binds 1 zinc ion per subunit.</text>
</comment>
<dbReference type="InterPro" id="IPR018162">
    <property type="entry name" value="Ala-tRNA-ligase_IIc_anticod-bd"/>
</dbReference>
<evidence type="ECO:0000256" key="6">
    <source>
        <dbReference type="ARBA" id="ARBA00022741"/>
    </source>
</evidence>